<feature type="compositionally biased region" description="Basic residues" evidence="1">
    <location>
        <begin position="363"/>
        <end position="372"/>
    </location>
</feature>
<feature type="region of interest" description="Disordered" evidence="1">
    <location>
        <begin position="1"/>
        <end position="94"/>
    </location>
</feature>
<feature type="compositionally biased region" description="Polar residues" evidence="1">
    <location>
        <begin position="282"/>
        <end position="294"/>
    </location>
</feature>
<dbReference type="Pfam" id="PF08316">
    <property type="entry name" value="Pal1"/>
    <property type="match status" value="1"/>
</dbReference>
<feature type="non-terminal residue" evidence="2">
    <location>
        <position position="1"/>
    </location>
</feature>
<dbReference type="InterPro" id="IPR013226">
    <property type="entry name" value="Pal1"/>
</dbReference>
<feature type="region of interest" description="Disordered" evidence="1">
    <location>
        <begin position="229"/>
        <end position="384"/>
    </location>
</feature>
<dbReference type="Proteomes" id="UP000272025">
    <property type="component" value="Unassembled WGS sequence"/>
</dbReference>
<gene>
    <name evidence="2" type="ORF">SODALDRAFT_283697</name>
</gene>
<feature type="compositionally biased region" description="Basic residues" evidence="1">
    <location>
        <begin position="42"/>
        <end position="51"/>
    </location>
</feature>
<sequence length="384" mass="42756">PPVLRGPHPAHSPPRSREEALRRKMEGNNGRRPRVVSNSRSPQRRAERRPRRNSESSVLDIEKPLTEEEKKAREARRRERERRHRENKEKKPNRRLDIIDQLDHTSLFGSGFHHDGPFDAVNPHRNRKGSRRAPMQAFPKDSLNMSLGGSGPLNKTADHSTFMGMANDEAFKEYAGGAKNGLGYTSKEAPVFDPRMRTAMHGEESLGLGTSTFLEGTPAPRTAIQKQVAEQAEQMASEGLQRKKSLAQRIRNINRPQRDVGPSGRLTNPEGVYARTSPDFVPSSTSTPQYSTERNPFFNEDHKEPESHMLHRAHTGTMSPTSPPPRPASQQGVPLERRVTSDATSPTEDGSGRQSGGFLSRVKSLKGGRRNRQSSDNLAPGTAV</sequence>
<feature type="compositionally biased region" description="Basic and acidic residues" evidence="1">
    <location>
        <begin position="60"/>
        <end position="94"/>
    </location>
</feature>
<dbReference type="STRING" id="1314773.A0A3N2PLJ1"/>
<dbReference type="RefSeq" id="XP_028463188.1">
    <property type="nucleotide sequence ID" value="XM_028608427.1"/>
</dbReference>
<feature type="compositionally biased region" description="Low complexity" evidence="1">
    <location>
        <begin position="27"/>
        <end position="41"/>
    </location>
</feature>
<name>A0A3N2PLJ1_SODAK</name>
<dbReference type="GO" id="GO:0005737">
    <property type="term" value="C:cytoplasm"/>
    <property type="evidence" value="ECO:0007669"/>
    <property type="project" value="TreeGrafter"/>
</dbReference>
<accession>A0A3N2PLJ1</accession>
<evidence type="ECO:0000313" key="3">
    <source>
        <dbReference type="Proteomes" id="UP000272025"/>
    </source>
</evidence>
<dbReference type="AlphaFoldDB" id="A0A3N2PLJ1"/>
<evidence type="ECO:0000256" key="1">
    <source>
        <dbReference type="SAM" id="MobiDB-lite"/>
    </source>
</evidence>
<dbReference type="EMBL" id="ML119061">
    <property type="protein sequence ID" value="ROT35382.1"/>
    <property type="molecule type" value="Genomic_DNA"/>
</dbReference>
<protein>
    <submittedName>
        <fullName evidence="2">Pal1-domain-containing protein</fullName>
    </submittedName>
</protein>
<keyword evidence="3" id="KW-1185">Reference proteome</keyword>
<feature type="compositionally biased region" description="Basic and acidic residues" evidence="1">
    <location>
        <begin position="299"/>
        <end position="309"/>
    </location>
</feature>
<dbReference type="GeneID" id="39576905"/>
<reference evidence="2 3" key="1">
    <citation type="journal article" date="2018" name="Mol. Ecol.">
        <title>The obligate alkalophilic soda-lake fungus Sodiomyces alkalinus has shifted to a protein diet.</title>
        <authorList>
            <person name="Grum-Grzhimaylo A.A."/>
            <person name="Falkoski D.L."/>
            <person name="van den Heuvel J."/>
            <person name="Valero-Jimenez C.A."/>
            <person name="Min B."/>
            <person name="Choi I.G."/>
            <person name="Lipzen A."/>
            <person name="Daum C.G."/>
            <person name="Aanen D.K."/>
            <person name="Tsang A."/>
            <person name="Henrissat B."/>
            <person name="Bilanenko E.N."/>
            <person name="de Vries R.P."/>
            <person name="van Kan J.A.L."/>
            <person name="Grigoriev I.V."/>
            <person name="Debets A.J.M."/>
        </authorList>
    </citation>
    <scope>NUCLEOTIDE SEQUENCE [LARGE SCALE GENOMIC DNA]</scope>
    <source>
        <strain evidence="2 3">F11</strain>
    </source>
</reference>
<feature type="compositionally biased region" description="Basic and acidic residues" evidence="1">
    <location>
        <begin position="15"/>
        <end position="26"/>
    </location>
</feature>
<organism evidence="2 3">
    <name type="scientific">Sodiomyces alkalinus (strain CBS 110278 / VKM F-3762 / F11)</name>
    <name type="common">Alkaliphilic filamentous fungus</name>
    <dbReference type="NCBI Taxonomy" id="1314773"/>
    <lineage>
        <taxon>Eukaryota</taxon>
        <taxon>Fungi</taxon>
        <taxon>Dikarya</taxon>
        <taxon>Ascomycota</taxon>
        <taxon>Pezizomycotina</taxon>
        <taxon>Sordariomycetes</taxon>
        <taxon>Hypocreomycetidae</taxon>
        <taxon>Glomerellales</taxon>
        <taxon>Plectosphaerellaceae</taxon>
        <taxon>Sodiomyces</taxon>
    </lineage>
</organism>
<dbReference type="PANTHER" id="PTHR28307:SF2">
    <property type="entry name" value="PROTEIN PAL1"/>
    <property type="match status" value="1"/>
</dbReference>
<dbReference type="OrthoDB" id="5352132at2759"/>
<proteinExistence type="predicted"/>
<dbReference type="PANTHER" id="PTHR28307">
    <property type="entry name" value="PROTEIN PAL1"/>
    <property type="match status" value="1"/>
</dbReference>
<evidence type="ECO:0000313" key="2">
    <source>
        <dbReference type="EMBL" id="ROT35382.1"/>
    </source>
</evidence>